<reference evidence="4 5" key="1">
    <citation type="submission" date="2020-03" db="EMBL/GenBank/DDBJ databases">
        <title>Whole genome shotgun sequence of Phytohabitans flavus NBRC 107702.</title>
        <authorList>
            <person name="Komaki H."/>
            <person name="Tamura T."/>
        </authorList>
    </citation>
    <scope>NUCLEOTIDE SEQUENCE [LARGE SCALE GENOMIC DNA]</scope>
    <source>
        <strain evidence="4 5">NBRC 107702</strain>
    </source>
</reference>
<feature type="domain" description="Carrier" evidence="3">
    <location>
        <begin position="1"/>
        <end position="74"/>
    </location>
</feature>
<dbReference type="PROSITE" id="PS50075">
    <property type="entry name" value="CARRIER"/>
    <property type="match status" value="1"/>
</dbReference>
<dbReference type="Gene3D" id="1.10.1200.10">
    <property type="entry name" value="ACP-like"/>
    <property type="match status" value="1"/>
</dbReference>
<evidence type="ECO:0000256" key="2">
    <source>
        <dbReference type="ARBA" id="ARBA00022553"/>
    </source>
</evidence>
<accession>A0A6F8XM68</accession>
<dbReference type="RefSeq" id="WP_173034418.1">
    <property type="nucleotide sequence ID" value="NZ_AP022870.1"/>
</dbReference>
<evidence type="ECO:0000256" key="1">
    <source>
        <dbReference type="ARBA" id="ARBA00022450"/>
    </source>
</evidence>
<dbReference type="SMART" id="SM00823">
    <property type="entry name" value="PKS_PP"/>
    <property type="match status" value="1"/>
</dbReference>
<organism evidence="4 5">
    <name type="scientific">Phytohabitans flavus</name>
    <dbReference type="NCBI Taxonomy" id="1076124"/>
    <lineage>
        <taxon>Bacteria</taxon>
        <taxon>Bacillati</taxon>
        <taxon>Actinomycetota</taxon>
        <taxon>Actinomycetes</taxon>
        <taxon>Micromonosporales</taxon>
        <taxon>Micromonosporaceae</taxon>
    </lineage>
</organism>
<reference evidence="4 5" key="2">
    <citation type="submission" date="2020-03" db="EMBL/GenBank/DDBJ databases">
        <authorList>
            <person name="Ichikawa N."/>
            <person name="Kimura A."/>
            <person name="Kitahashi Y."/>
            <person name="Uohara A."/>
        </authorList>
    </citation>
    <scope>NUCLEOTIDE SEQUENCE [LARGE SCALE GENOMIC DNA]</scope>
    <source>
        <strain evidence="4 5">NBRC 107702</strain>
    </source>
</reference>
<dbReference type="InterPro" id="IPR036736">
    <property type="entry name" value="ACP-like_sf"/>
</dbReference>
<name>A0A6F8XM68_9ACTN</name>
<dbReference type="SUPFAM" id="SSF47336">
    <property type="entry name" value="ACP-like"/>
    <property type="match status" value="1"/>
</dbReference>
<dbReference type="InterPro" id="IPR020806">
    <property type="entry name" value="PKS_PP-bd"/>
</dbReference>
<proteinExistence type="predicted"/>
<protein>
    <recommendedName>
        <fullName evidence="3">Carrier domain-containing protein</fullName>
    </recommendedName>
</protein>
<dbReference type="SMART" id="SM01294">
    <property type="entry name" value="PKS_PP_betabranch"/>
    <property type="match status" value="1"/>
</dbReference>
<keyword evidence="1" id="KW-0596">Phosphopantetheine</keyword>
<dbReference type="AlphaFoldDB" id="A0A6F8XM68"/>
<evidence type="ECO:0000259" key="3">
    <source>
        <dbReference type="PROSITE" id="PS50075"/>
    </source>
</evidence>
<dbReference type="Proteomes" id="UP000502508">
    <property type="component" value="Chromosome"/>
</dbReference>
<dbReference type="EMBL" id="AP022870">
    <property type="protein sequence ID" value="BCB74888.1"/>
    <property type="molecule type" value="Genomic_DNA"/>
</dbReference>
<dbReference type="Pfam" id="PF00550">
    <property type="entry name" value="PP-binding"/>
    <property type="match status" value="1"/>
</dbReference>
<keyword evidence="2" id="KW-0597">Phosphoprotein</keyword>
<dbReference type="InterPro" id="IPR009081">
    <property type="entry name" value="PP-bd_ACP"/>
</dbReference>
<evidence type="ECO:0000313" key="5">
    <source>
        <dbReference type="Proteomes" id="UP000502508"/>
    </source>
</evidence>
<dbReference type="GO" id="GO:0031177">
    <property type="term" value="F:phosphopantetheine binding"/>
    <property type="evidence" value="ECO:0007669"/>
    <property type="project" value="InterPro"/>
</dbReference>
<gene>
    <name evidence="4" type="ORF">Pflav_012980</name>
</gene>
<dbReference type="KEGG" id="pfla:Pflav_012980"/>
<evidence type="ECO:0000313" key="4">
    <source>
        <dbReference type="EMBL" id="BCB74888.1"/>
    </source>
</evidence>
<sequence length="117" mass="12741">MLDDPLSRIVAQGIGVEPRDVDPDREFTDLGIDSIAGLRIMQAVQLEYGDHIPMLTIVEHSTLRRFVGHLRETYLDGRAVPPAPPRQPPAPPDPARVVPIAPGTGTPMYFLPGRPGS</sequence>
<keyword evidence="5" id="KW-1185">Reference proteome</keyword>